<evidence type="ECO:0000313" key="1">
    <source>
        <dbReference type="Proteomes" id="UP000095287"/>
    </source>
</evidence>
<dbReference type="WBParaSite" id="L893_g31059.t1">
    <property type="protein sequence ID" value="L893_g31059.t1"/>
    <property type="gene ID" value="L893_g31059"/>
</dbReference>
<name>A0A1I7ZYL3_9BILA</name>
<organism evidence="1 2">
    <name type="scientific">Steinernema glaseri</name>
    <dbReference type="NCBI Taxonomy" id="37863"/>
    <lineage>
        <taxon>Eukaryota</taxon>
        <taxon>Metazoa</taxon>
        <taxon>Ecdysozoa</taxon>
        <taxon>Nematoda</taxon>
        <taxon>Chromadorea</taxon>
        <taxon>Rhabditida</taxon>
        <taxon>Tylenchina</taxon>
        <taxon>Panagrolaimomorpha</taxon>
        <taxon>Strongyloidoidea</taxon>
        <taxon>Steinernematidae</taxon>
        <taxon>Steinernema</taxon>
    </lineage>
</organism>
<reference evidence="2" key="1">
    <citation type="submission" date="2016-11" db="UniProtKB">
        <authorList>
            <consortium name="WormBaseParasite"/>
        </authorList>
    </citation>
    <scope>IDENTIFICATION</scope>
</reference>
<sequence length="355" mass="41225">MDRVPIAFCEHVCDVLYDAGLSKSKKLSGNFGQCAQFASRHRTAYEGIVSDGEESSRYLEYNGRMLNTLEEIDAVPKKFVRDVYIELLDAEEESVSREIVKRFPYAQYHFGIFSSRINEACIDLMCSLKRLGNIIIFKELDDKTIQLFQKLVEGRKLSTLHVNEWASEVSTLEVIKTLLCQEQFKILTITNWNGEPSERDFVRKILQLWSESSEQLNGKKLFLESYRENGVEQLVDFLLQRAGVIPRFHLVQDIQGAKESLTVLGLLSALKVCSKEECDQINRDYHHNHTRFFKPSCVYKYEEGQGAERRRLYISFECAVEEERKTRRQNMPSSHRGHNDLSLMLTTTFLYVLFN</sequence>
<evidence type="ECO:0000313" key="2">
    <source>
        <dbReference type="WBParaSite" id="L893_g31059.t1"/>
    </source>
</evidence>
<proteinExistence type="predicted"/>
<keyword evidence="1" id="KW-1185">Reference proteome</keyword>
<dbReference type="AlphaFoldDB" id="A0A1I7ZYL3"/>
<accession>A0A1I7ZYL3</accession>
<protein>
    <submittedName>
        <fullName evidence="2">FBA_2 domain-containing protein</fullName>
    </submittedName>
</protein>
<dbReference type="Proteomes" id="UP000095287">
    <property type="component" value="Unplaced"/>
</dbReference>